<dbReference type="Proteomes" id="UP000886885">
    <property type="component" value="Chromosome 12A"/>
</dbReference>
<keyword evidence="4" id="KW-1185">Reference proteome</keyword>
<dbReference type="Pfam" id="PF15072">
    <property type="entry name" value="HROB"/>
    <property type="match status" value="1"/>
</dbReference>
<evidence type="ECO:0000313" key="3">
    <source>
        <dbReference type="EMBL" id="KAG6753845.1"/>
    </source>
</evidence>
<organism evidence="3 4">
    <name type="scientific">Populus tomentosa</name>
    <name type="common">Chinese white poplar</name>
    <dbReference type="NCBI Taxonomy" id="118781"/>
    <lineage>
        <taxon>Eukaryota</taxon>
        <taxon>Viridiplantae</taxon>
        <taxon>Streptophyta</taxon>
        <taxon>Embryophyta</taxon>
        <taxon>Tracheophyta</taxon>
        <taxon>Spermatophyta</taxon>
        <taxon>Magnoliopsida</taxon>
        <taxon>eudicotyledons</taxon>
        <taxon>Gunneridae</taxon>
        <taxon>Pentapetalae</taxon>
        <taxon>rosids</taxon>
        <taxon>fabids</taxon>
        <taxon>Malpighiales</taxon>
        <taxon>Salicaceae</taxon>
        <taxon>Saliceae</taxon>
        <taxon>Populus</taxon>
    </lineage>
</organism>
<feature type="region of interest" description="Disordered" evidence="1">
    <location>
        <begin position="421"/>
        <end position="442"/>
    </location>
</feature>
<dbReference type="GO" id="GO:0000725">
    <property type="term" value="P:recombinational repair"/>
    <property type="evidence" value="ECO:0007669"/>
    <property type="project" value="InterPro"/>
</dbReference>
<evidence type="ECO:0000256" key="1">
    <source>
        <dbReference type="SAM" id="MobiDB-lite"/>
    </source>
</evidence>
<dbReference type="InterPro" id="IPR028045">
    <property type="entry name" value="HROB"/>
</dbReference>
<feature type="compositionally biased region" description="Basic and acidic residues" evidence="1">
    <location>
        <begin position="421"/>
        <end position="438"/>
    </location>
</feature>
<feature type="domain" description="Homologous recombination OB-fold protein OB-fold" evidence="2">
    <location>
        <begin position="166"/>
        <end position="247"/>
    </location>
</feature>
<accession>A0A8X8CGU9</accession>
<feature type="region of interest" description="Disordered" evidence="1">
    <location>
        <begin position="1"/>
        <end position="80"/>
    </location>
</feature>
<evidence type="ECO:0000313" key="4">
    <source>
        <dbReference type="Proteomes" id="UP000886885"/>
    </source>
</evidence>
<dbReference type="PANTHER" id="PTHR14523:SF1">
    <property type="entry name" value="HOMOLOGOUS RECOMBINATION OB-FOLD PROTEIN"/>
    <property type="match status" value="1"/>
</dbReference>
<name>A0A8X8CGU9_POPTO</name>
<feature type="region of interest" description="Disordered" evidence="1">
    <location>
        <begin position="468"/>
        <end position="493"/>
    </location>
</feature>
<protein>
    <recommendedName>
        <fullName evidence="2">Homologous recombination OB-fold protein OB-fold domain-containing protein</fullName>
    </recommendedName>
</protein>
<dbReference type="OrthoDB" id="550780at2759"/>
<dbReference type="AlphaFoldDB" id="A0A8X8CGU9"/>
<evidence type="ECO:0000259" key="2">
    <source>
        <dbReference type="Pfam" id="PF15072"/>
    </source>
</evidence>
<dbReference type="EMBL" id="JAAWWB010000023">
    <property type="protein sequence ID" value="KAG6753845.1"/>
    <property type="molecule type" value="Genomic_DNA"/>
</dbReference>
<comment type="caution">
    <text evidence="3">The sequence shown here is derived from an EMBL/GenBank/DDBJ whole genome shotgun (WGS) entry which is preliminary data.</text>
</comment>
<feature type="compositionally biased region" description="Basic and acidic residues" evidence="1">
    <location>
        <begin position="476"/>
        <end position="489"/>
    </location>
</feature>
<proteinExistence type="predicted"/>
<gene>
    <name evidence="3" type="ORF">POTOM_041845</name>
</gene>
<sequence>MDIPWEEALDLKDSSDSDSDLPPLRLLKRHQNFTPSTATTGGSGGPNHTLSQPFLGRCSQNTQNNPPPPPTTTYSKIPGPAGTVQAAMHRRKSQINEHLMEEEEPIPTQEYIRRAVEDSGCAEDDDFTRDPWLSAVDFVRHQGLVVDGDGAIGIPLSVIKRWASFDRVAQVVAIVKSCRPNGLGDMMVTLKDPTGTIDASIHHKVLAEGDFGKDISIGAVMIVQKVAVFCPTRLARYLNITLSNMVKNITSAHTKEFVKVITKDGRASPEQNCSARDLTVKNAAVVSGRTQGLFTYFSFCLQKSKNTCSLDYMLALLVRVFNTFVGVPFFRKKCLTQMLMIPLDITGQGDRSQMTQNLSLSQGRTEGIMNSLRQHAVAVACIDEQMEEDAPIRSRCHSIGNNRNENALPMEDHLLARQDLDSGRRERAVEPDTSDNDKGYVTSEKLNNYNKAGIDHILEGTEYGTAAADSGGALDNQEKRNYNGTEDRLPPTSRAALPQWTDEQLEELFAFD</sequence>
<dbReference type="InterPro" id="IPR058570">
    <property type="entry name" value="HROB_OB"/>
</dbReference>
<reference evidence="3" key="1">
    <citation type="journal article" date="2020" name="bioRxiv">
        <title>Hybrid origin of Populus tomentosa Carr. identified through genome sequencing and phylogenomic analysis.</title>
        <authorList>
            <person name="An X."/>
            <person name="Gao K."/>
            <person name="Chen Z."/>
            <person name="Li J."/>
            <person name="Yang X."/>
            <person name="Yang X."/>
            <person name="Zhou J."/>
            <person name="Guo T."/>
            <person name="Zhao T."/>
            <person name="Huang S."/>
            <person name="Miao D."/>
            <person name="Khan W.U."/>
            <person name="Rao P."/>
            <person name="Ye M."/>
            <person name="Lei B."/>
            <person name="Liao W."/>
            <person name="Wang J."/>
            <person name="Ji L."/>
            <person name="Li Y."/>
            <person name="Guo B."/>
            <person name="Mustafa N.S."/>
            <person name="Li S."/>
            <person name="Yun Q."/>
            <person name="Keller S.R."/>
            <person name="Mao J."/>
            <person name="Zhang R."/>
            <person name="Strauss S.H."/>
        </authorList>
    </citation>
    <scope>NUCLEOTIDE SEQUENCE</scope>
    <source>
        <strain evidence="3">GM15</strain>
        <tissue evidence="3">Leaf</tissue>
    </source>
</reference>
<dbReference type="PANTHER" id="PTHR14523">
    <property type="entry name" value="UNCHARACTERIZED PROTEIN C17ORF53 HOMOLOG"/>
    <property type="match status" value="1"/>
</dbReference>